<dbReference type="SUPFAM" id="SSF81383">
    <property type="entry name" value="F-box domain"/>
    <property type="match status" value="1"/>
</dbReference>
<dbReference type="Proteomes" id="UP000748756">
    <property type="component" value="Unassembled WGS sequence"/>
</dbReference>
<gene>
    <name evidence="1" type="ORF">BG015_011975</name>
</gene>
<keyword evidence="2" id="KW-1185">Reference proteome</keyword>
<proteinExistence type="predicted"/>
<dbReference type="InterPro" id="IPR036047">
    <property type="entry name" value="F-box-like_dom_sf"/>
</dbReference>
<dbReference type="InterPro" id="IPR032675">
    <property type="entry name" value="LRR_dom_sf"/>
</dbReference>
<dbReference type="Gene3D" id="3.80.10.10">
    <property type="entry name" value="Ribonuclease Inhibitor"/>
    <property type="match status" value="1"/>
</dbReference>
<dbReference type="OrthoDB" id="2437965at2759"/>
<reference evidence="1" key="1">
    <citation type="journal article" date="2020" name="Fungal Divers.">
        <title>Resolving the Mortierellaceae phylogeny through synthesis of multi-gene phylogenetics and phylogenomics.</title>
        <authorList>
            <person name="Vandepol N."/>
            <person name="Liber J."/>
            <person name="Desiro A."/>
            <person name="Na H."/>
            <person name="Kennedy M."/>
            <person name="Barry K."/>
            <person name="Grigoriev I.V."/>
            <person name="Miller A.N."/>
            <person name="O'Donnell K."/>
            <person name="Stajich J.E."/>
            <person name="Bonito G."/>
        </authorList>
    </citation>
    <scope>NUCLEOTIDE SEQUENCE</scope>
    <source>
        <strain evidence="1">NRRL 6426</strain>
    </source>
</reference>
<dbReference type="EMBL" id="JAAAUQ010000097">
    <property type="protein sequence ID" value="KAF9154793.1"/>
    <property type="molecule type" value="Genomic_DNA"/>
</dbReference>
<sequence>MQPFASNTPKNPLNLSEIRVRVASFLDRKDCLSCMRVSQDWLHDFAPSVWHTIDFYKVNTSFLKISPEVLDKYGRFISKILNLSAIEHFQALQHFKVDSVRSMTILLPNNWIYREMLSDLLLRCRGFIYSLDIRSSPPSPDTLEEQRRWAVHYMHVNDLFANVPRSTDGISTANKGGCLTTLKLTRICVTREAFSSLLQYSPLLNELSLERVMVLFHKPGIPLYTGSMLRHLSADFAQVWSNDTLDPSAPCLLLHFPLLERWHMTSLTQPSYRTVDLNILDFSSWCPLLKAVTYGSNNTETLSALLLNAFKDLKSCSLSAKNLAMSTALGLISHLDSLTSLTVTDAILNAASMQWLFLILRLCRNLQILSIESIVCDLKTVEKSRWGCKGLRELRVRFKDLDTPQDIDGCFKQLCELRRFGNGPSLKWPNEMNSISTRVAHQLAQLKELRAVWLGTKDYYLPPLSA</sequence>
<dbReference type="AlphaFoldDB" id="A0A9P5S4N8"/>
<organism evidence="1 2">
    <name type="scientific">Linnemannia schmuckeri</name>
    <dbReference type="NCBI Taxonomy" id="64567"/>
    <lineage>
        <taxon>Eukaryota</taxon>
        <taxon>Fungi</taxon>
        <taxon>Fungi incertae sedis</taxon>
        <taxon>Mucoromycota</taxon>
        <taxon>Mortierellomycotina</taxon>
        <taxon>Mortierellomycetes</taxon>
        <taxon>Mortierellales</taxon>
        <taxon>Mortierellaceae</taxon>
        <taxon>Linnemannia</taxon>
    </lineage>
</organism>
<accession>A0A9P5S4N8</accession>
<evidence type="ECO:0000313" key="1">
    <source>
        <dbReference type="EMBL" id="KAF9154793.1"/>
    </source>
</evidence>
<evidence type="ECO:0000313" key="2">
    <source>
        <dbReference type="Proteomes" id="UP000748756"/>
    </source>
</evidence>
<comment type="caution">
    <text evidence="1">The sequence shown here is derived from an EMBL/GenBank/DDBJ whole genome shotgun (WGS) entry which is preliminary data.</text>
</comment>
<evidence type="ECO:0008006" key="3">
    <source>
        <dbReference type="Google" id="ProtNLM"/>
    </source>
</evidence>
<protein>
    <recommendedName>
        <fullName evidence="3">F-box domain-containing protein</fullName>
    </recommendedName>
</protein>
<name>A0A9P5S4N8_9FUNG</name>